<dbReference type="Pfam" id="PF19783">
    <property type="entry name" value="DUF6268"/>
    <property type="match status" value="1"/>
</dbReference>
<accession>A0A975BMT4</accession>
<dbReference type="Proteomes" id="UP000663722">
    <property type="component" value="Chromosome"/>
</dbReference>
<feature type="signal peptide" evidence="1">
    <location>
        <begin position="1"/>
        <end position="29"/>
    </location>
</feature>
<sequence length="306" mass="34627">MKHLFFSKKMYCIFWATMWMISLPLMTKAAEPGSPVLSITGERTSGAEIDDADSAGKAEKTCSGVSLTLPVHFDTQARLELKFRADQISYDWDDAEKIVFSNGREPWDKLRSADMRLKYIHNYTRYWSALAGFNLGAAWEDETRDSYSYGGYLAAVCRTDFNLSYFIGAGVIRKPEDVIYIPVLGMRWNSMAENGSGWSVSLGMPRTEIRYSFNEILAVYCNAKMDMKTYRLKDENKVSPSGLLEIKGFTGGLFADIHLMKPLRLSLGMTYLFGREWEIQDKDGETIQDVDIEDALGASVGLSWIF</sequence>
<dbReference type="RefSeq" id="WP_207683142.1">
    <property type="nucleotide sequence ID" value="NZ_CP061800.1"/>
</dbReference>
<evidence type="ECO:0000313" key="3">
    <source>
        <dbReference type="EMBL" id="QTA88325.1"/>
    </source>
</evidence>
<organism evidence="3 4">
    <name type="scientific">Desulfonema magnum</name>
    <dbReference type="NCBI Taxonomy" id="45655"/>
    <lineage>
        <taxon>Bacteria</taxon>
        <taxon>Pseudomonadati</taxon>
        <taxon>Thermodesulfobacteriota</taxon>
        <taxon>Desulfobacteria</taxon>
        <taxon>Desulfobacterales</taxon>
        <taxon>Desulfococcaceae</taxon>
        <taxon>Desulfonema</taxon>
    </lineage>
</organism>
<keyword evidence="4" id="KW-1185">Reference proteome</keyword>
<proteinExistence type="predicted"/>
<dbReference type="AlphaFoldDB" id="A0A975BMT4"/>
<feature type="domain" description="DUF6268" evidence="2">
    <location>
        <begin position="54"/>
        <end position="293"/>
    </location>
</feature>
<protein>
    <recommendedName>
        <fullName evidence="2">DUF6268 domain-containing protein</fullName>
    </recommendedName>
</protein>
<evidence type="ECO:0000313" key="4">
    <source>
        <dbReference type="Proteomes" id="UP000663722"/>
    </source>
</evidence>
<evidence type="ECO:0000256" key="1">
    <source>
        <dbReference type="SAM" id="SignalP"/>
    </source>
</evidence>
<gene>
    <name evidence="3" type="ORF">dnm_043680</name>
</gene>
<feature type="chain" id="PRO_5036780578" description="DUF6268 domain-containing protein" evidence="1">
    <location>
        <begin position="30"/>
        <end position="306"/>
    </location>
</feature>
<keyword evidence="1" id="KW-0732">Signal</keyword>
<name>A0A975BMT4_9BACT</name>
<dbReference type="EMBL" id="CP061800">
    <property type="protein sequence ID" value="QTA88325.1"/>
    <property type="molecule type" value="Genomic_DNA"/>
</dbReference>
<reference evidence="3" key="1">
    <citation type="journal article" date="2021" name="Microb. Physiol.">
        <title>Proteogenomic Insights into the Physiology of Marine, Sulfate-Reducing, Filamentous Desulfonema limicola and Desulfonema magnum.</title>
        <authorList>
            <person name="Schnaars V."/>
            <person name="Wohlbrand L."/>
            <person name="Scheve S."/>
            <person name="Hinrichs C."/>
            <person name="Reinhardt R."/>
            <person name="Rabus R."/>
        </authorList>
    </citation>
    <scope>NUCLEOTIDE SEQUENCE</scope>
    <source>
        <strain evidence="3">4be13</strain>
    </source>
</reference>
<evidence type="ECO:0000259" key="2">
    <source>
        <dbReference type="Pfam" id="PF19783"/>
    </source>
</evidence>
<dbReference type="InterPro" id="IPR046235">
    <property type="entry name" value="DUF6268"/>
</dbReference>
<dbReference type="KEGG" id="dmm:dnm_043680"/>